<feature type="compositionally biased region" description="Polar residues" evidence="2">
    <location>
        <begin position="434"/>
        <end position="453"/>
    </location>
</feature>
<evidence type="ECO:0000313" key="5">
    <source>
        <dbReference type="Proteomes" id="UP000813461"/>
    </source>
</evidence>
<evidence type="ECO:0000313" key="4">
    <source>
        <dbReference type="EMBL" id="KAH7094453.1"/>
    </source>
</evidence>
<feature type="region of interest" description="Disordered" evidence="2">
    <location>
        <begin position="432"/>
        <end position="486"/>
    </location>
</feature>
<dbReference type="GO" id="GO:0140664">
    <property type="term" value="F:ATP-dependent DNA damage sensor activity"/>
    <property type="evidence" value="ECO:0007669"/>
    <property type="project" value="InterPro"/>
</dbReference>
<reference evidence="4" key="1">
    <citation type="journal article" date="2021" name="Nat. Commun.">
        <title>Genetic determinants of endophytism in the Arabidopsis root mycobiome.</title>
        <authorList>
            <person name="Mesny F."/>
            <person name="Miyauchi S."/>
            <person name="Thiergart T."/>
            <person name="Pickel B."/>
            <person name="Atanasova L."/>
            <person name="Karlsson M."/>
            <person name="Huettel B."/>
            <person name="Barry K.W."/>
            <person name="Haridas S."/>
            <person name="Chen C."/>
            <person name="Bauer D."/>
            <person name="Andreopoulos W."/>
            <person name="Pangilinan J."/>
            <person name="LaButti K."/>
            <person name="Riley R."/>
            <person name="Lipzen A."/>
            <person name="Clum A."/>
            <person name="Drula E."/>
            <person name="Henrissat B."/>
            <person name="Kohler A."/>
            <person name="Grigoriev I.V."/>
            <person name="Martin F.M."/>
            <person name="Hacquard S."/>
        </authorList>
    </citation>
    <scope>NUCLEOTIDE SEQUENCE</scope>
    <source>
        <strain evidence="4">MPI-SDFR-AT-0120</strain>
    </source>
</reference>
<protein>
    <submittedName>
        <fullName evidence="4">DNA mismatch repair protein</fullName>
    </submittedName>
</protein>
<dbReference type="PANTHER" id="PTHR10073:SF47">
    <property type="entry name" value="DNA MISMATCH REPAIR PROTEIN MLH3"/>
    <property type="match status" value="1"/>
</dbReference>
<dbReference type="InterPro" id="IPR036890">
    <property type="entry name" value="HATPase_C_sf"/>
</dbReference>
<dbReference type="OrthoDB" id="429932at2759"/>
<dbReference type="Proteomes" id="UP000813461">
    <property type="component" value="Unassembled WGS sequence"/>
</dbReference>
<sequence>MTRERAILPLPADVVAQIKSSTAIVSLAGVVLELLKNALDAQATKVDATVDFARGACIVQDDGLGIAPLEFAEDGGLGKLHYTSKHHAHGTLLGRNGAFLASLSAVSLLCITSRHHRHRSHNSLTYHHARPVDRQMPAAAHSELPGEHGTRVTVRNLFGNQPVRVKQRARLFEDSMEHGRLWTSLKANVTGLLLSWGGRVSLKCRDADNHVIFNFNTTDAAHATETRVDRQPSTRLNHLLTVLTQADCISVDNWASWVPASASVDTISISGAISLDPAPTRSVQFISFGVRPILSELQHNELYSHINRLFRLSDFGSLDEDAGVSGLDTSSRQLQESFRRNGSTKEPMRARKGVDKHPMFHLRISLHERRDTSLQQYHDIEDEANLHTIVQVLEALITQWLSAHHFRPSTRQQQAIHSSRPRALCTYQIARESVSPSKSHSNQSTVDRVTSATKRSRGYTPRNTPTKRHQPATAGSTEPSRSTRRNAFADWSRIKSGKADFFSPLVPHPSYSEMTAEALAVCKPDDKFKQTTSHRPSATAAGIAAQPVPQESTQDRQACQPLIAPQELVDGAIRWTDPLTRKSHLLNDRTGCVIPEASLALRGPAVMSTFPSAFPDSACSSQPQIARNPLNATSWLDTVLKAWDNPVFSNAEKPVEQLGFYDLGHIQKHIAHVSDCHSTLEAGGASLVSSSKFVSRISKESLSRAQAIAQVDKKFILVKLINSDGMEQDHARKPVSLVLIDQHAADERVHVEDLYEQLCAPLAAEAQGYKSTLGHKSLVACTILEQPLLFTVSKQERSYLVQHAAMFANWGILVDIVDSTQDAERAGTMLSVKALPPVILERCKADPALLISLLRSTVWEFAGDSRLRPSPSCTGGVSSRDWATKLVHCPPPLLEIVHSRACRSAIMFNDELDVEQCTQLLQRLAACKFPFICAHGRPSMVTIADLGLSGGGIAQLGCEQQTDQNFVQAWRRSRN</sequence>
<dbReference type="GO" id="GO:0032300">
    <property type="term" value="C:mismatch repair complex"/>
    <property type="evidence" value="ECO:0007669"/>
    <property type="project" value="InterPro"/>
</dbReference>
<comment type="similarity">
    <text evidence="1">Belongs to the DNA mismatch repair MutL/HexB family.</text>
</comment>
<dbReference type="GO" id="GO:0005524">
    <property type="term" value="F:ATP binding"/>
    <property type="evidence" value="ECO:0007669"/>
    <property type="project" value="InterPro"/>
</dbReference>
<dbReference type="SMART" id="SM00853">
    <property type="entry name" value="MutL_C"/>
    <property type="match status" value="1"/>
</dbReference>
<dbReference type="InterPro" id="IPR037198">
    <property type="entry name" value="MutL_C_sf"/>
</dbReference>
<keyword evidence="5" id="KW-1185">Reference proteome</keyword>
<dbReference type="InterPro" id="IPR014790">
    <property type="entry name" value="MutL_C"/>
</dbReference>
<dbReference type="EMBL" id="JAGMVJ010000001">
    <property type="protein sequence ID" value="KAH7094453.1"/>
    <property type="molecule type" value="Genomic_DNA"/>
</dbReference>
<proteinExistence type="inferred from homology"/>
<dbReference type="PANTHER" id="PTHR10073">
    <property type="entry name" value="DNA MISMATCH REPAIR PROTEIN MLH, PMS, MUTL"/>
    <property type="match status" value="1"/>
</dbReference>
<accession>A0A8K0RFN8</accession>
<comment type="caution">
    <text evidence="4">The sequence shown here is derived from an EMBL/GenBank/DDBJ whole genome shotgun (WGS) entry which is preliminary data.</text>
</comment>
<dbReference type="GO" id="GO:0016887">
    <property type="term" value="F:ATP hydrolysis activity"/>
    <property type="evidence" value="ECO:0007669"/>
    <property type="project" value="InterPro"/>
</dbReference>
<dbReference type="GO" id="GO:0006298">
    <property type="term" value="P:mismatch repair"/>
    <property type="evidence" value="ECO:0007669"/>
    <property type="project" value="InterPro"/>
</dbReference>
<dbReference type="InterPro" id="IPR042120">
    <property type="entry name" value="MutL_C_dimsub"/>
</dbReference>
<evidence type="ECO:0000256" key="2">
    <source>
        <dbReference type="SAM" id="MobiDB-lite"/>
    </source>
</evidence>
<gene>
    <name evidence="4" type="ORF">FB567DRAFT_4092</name>
</gene>
<dbReference type="Pfam" id="PF13589">
    <property type="entry name" value="HATPase_c_3"/>
    <property type="match status" value="1"/>
</dbReference>
<dbReference type="InterPro" id="IPR038973">
    <property type="entry name" value="MutL/Mlh/Pms-like"/>
</dbReference>
<name>A0A8K0RFN8_9PLEO</name>
<evidence type="ECO:0000256" key="1">
    <source>
        <dbReference type="ARBA" id="ARBA00006082"/>
    </source>
</evidence>
<organism evidence="4 5">
    <name type="scientific">Paraphoma chrysanthemicola</name>
    <dbReference type="NCBI Taxonomy" id="798071"/>
    <lineage>
        <taxon>Eukaryota</taxon>
        <taxon>Fungi</taxon>
        <taxon>Dikarya</taxon>
        <taxon>Ascomycota</taxon>
        <taxon>Pezizomycotina</taxon>
        <taxon>Dothideomycetes</taxon>
        <taxon>Pleosporomycetidae</taxon>
        <taxon>Pleosporales</taxon>
        <taxon>Pleosporineae</taxon>
        <taxon>Phaeosphaeriaceae</taxon>
        <taxon>Paraphoma</taxon>
    </lineage>
</organism>
<feature type="domain" description="MutL C-terminal dimerisation" evidence="3">
    <location>
        <begin position="707"/>
        <end position="912"/>
    </location>
</feature>
<dbReference type="SUPFAM" id="SSF118116">
    <property type="entry name" value="DNA mismatch repair protein MutL"/>
    <property type="match status" value="1"/>
</dbReference>
<dbReference type="SUPFAM" id="SSF55874">
    <property type="entry name" value="ATPase domain of HSP90 chaperone/DNA topoisomerase II/histidine kinase"/>
    <property type="match status" value="1"/>
</dbReference>
<dbReference type="Gene3D" id="3.30.1540.20">
    <property type="entry name" value="MutL, C-terminal domain, dimerisation subdomain"/>
    <property type="match status" value="1"/>
</dbReference>
<evidence type="ECO:0000259" key="3">
    <source>
        <dbReference type="SMART" id="SM00853"/>
    </source>
</evidence>
<dbReference type="Gene3D" id="3.30.565.10">
    <property type="entry name" value="Histidine kinase-like ATPase, C-terminal domain"/>
    <property type="match status" value="1"/>
</dbReference>
<dbReference type="AlphaFoldDB" id="A0A8K0RFN8"/>